<reference evidence="4 5" key="1">
    <citation type="submission" date="2024-09" db="EMBL/GenBank/DDBJ databases">
        <title>A chromosome-level genome assembly of Gray's grenadier anchovy, Coilia grayii.</title>
        <authorList>
            <person name="Fu Z."/>
        </authorList>
    </citation>
    <scope>NUCLEOTIDE SEQUENCE [LARGE SCALE GENOMIC DNA]</scope>
    <source>
        <strain evidence="4">G4</strain>
        <tissue evidence="4">Muscle</tissue>
    </source>
</reference>
<evidence type="ECO:0000256" key="3">
    <source>
        <dbReference type="SAM" id="SignalP"/>
    </source>
</evidence>
<dbReference type="InterPro" id="IPR006597">
    <property type="entry name" value="Sel1-like"/>
</dbReference>
<evidence type="ECO:0008006" key="6">
    <source>
        <dbReference type="Google" id="ProtNLM"/>
    </source>
</evidence>
<keyword evidence="2" id="KW-0812">Transmembrane</keyword>
<feature type="transmembrane region" description="Helical" evidence="2">
    <location>
        <begin position="1018"/>
        <end position="1042"/>
    </location>
</feature>
<dbReference type="EMBL" id="JBHFQA010000012">
    <property type="protein sequence ID" value="KAL2089522.1"/>
    <property type="molecule type" value="Genomic_DNA"/>
</dbReference>
<accession>A0ABD1JRM5</accession>
<feature type="transmembrane region" description="Helical" evidence="2">
    <location>
        <begin position="1111"/>
        <end position="1135"/>
    </location>
</feature>
<organism evidence="4 5">
    <name type="scientific">Coilia grayii</name>
    <name type="common">Gray's grenadier anchovy</name>
    <dbReference type="NCBI Taxonomy" id="363190"/>
    <lineage>
        <taxon>Eukaryota</taxon>
        <taxon>Metazoa</taxon>
        <taxon>Chordata</taxon>
        <taxon>Craniata</taxon>
        <taxon>Vertebrata</taxon>
        <taxon>Euteleostomi</taxon>
        <taxon>Actinopterygii</taxon>
        <taxon>Neopterygii</taxon>
        <taxon>Teleostei</taxon>
        <taxon>Clupei</taxon>
        <taxon>Clupeiformes</taxon>
        <taxon>Clupeoidei</taxon>
        <taxon>Engraulidae</taxon>
        <taxon>Coilinae</taxon>
        <taxon>Coilia</taxon>
    </lineage>
</organism>
<name>A0ABD1JRM5_9TELE</name>
<sequence length="1139" mass="127633">MKVSRSLCITISFTTLLSLIPCELLSPVTPPQTGYGEKDSYFVQFDSVPEVVTGNSTARVRYQCPKACRVGLEVVFTTSHKTEQLVFRRTWTSVKNLGYPRVRMVPLKLPPSVVYKQGLSHTHPSDAREVIIRAWLADIDTHASESHHPRDGEYHGLLAHTLKLLRMVPLAQRPAQARTMCTSWGTELLWQLAEGRIQQCPYESDAVDMMEFPMVSTGEYYGVIRVFQPFVNRELETARYHNMEHPRMAISVWIYLLNWCSGMRCSIMKHVNEFNSFGTPLIMLTNTGNIVIQVRLASKMDQAFTAYTSLPVLTWIRLDCYVEYSQVTLQVNYKTVSEEKVAAVHVYNFNEDILYNDTSGYLVIGGSRFMAGFHGYIGPMRYYRLGTAEVINPLYPSKTLEDLDEIHWECEEVKLMIEGFMDELRVHRDILSDICHSYYSAQMRRYGQMTCPQVLDWDSQRKYWPTLKLIMAQEDLMSGEWDSVAALRLGRRLFEDAVGRMAKGEPVAGADPALSPLALLNVSSCLGHQQAALLLATVHLAGFGVPVDLQQGHVYSLLGAAADHRMALLHLGYKHMYGLDGFPRDPAMAYSYYVNIARQTSVDKDRIGDSQQYITESILISDERELQTQMGETDDVIQYIKLQAERGDIESQKHLAKVLFWGLKGVTKDIGGAVKWFAQSAMQMTDAKAVYDYSMLLLKGQGVKKNVTLGLRLMEKAAAMGSNEALNGLGWYYSTVGKDHKKALSYFQEAAQNGSSDAIFNVGVYHLRGHPIRNETAAFECFLNSSYGGHVDGAIEAAYYLSVGNLPGVTRDPERAVMLLKRISEQNGHLGYTNRKALQAYLQGSREEALLRFAMLAETGMGMAQSNAGHLCEELNHSSACQWRYYNHSIYNSAPHYSGLLKMGDWYGQNLDLLTDGRSLAMEMYSKAALAGSPQGIYNLAVLIEEGQDIPLSILDTMRLPAETRSEKRAIVKHLLQRCVELEEEQEEDVLSPCALSLLRVQVQMAWRDLTHNPLHLALTYGILGGLLIIVAYVIGQIILGYGEALSARRRDGAFAGSGDAAPVHPSDRRDGGEMDGASQREMGSRRVNPSREATQPGVTRRRRDRDRERALREGIDTIVTVAGVCLCALSTMLLSHLL</sequence>
<dbReference type="Gene3D" id="1.25.40.10">
    <property type="entry name" value="Tetratricopeptide repeat domain"/>
    <property type="match status" value="3"/>
</dbReference>
<protein>
    <recommendedName>
        <fullName evidence="6">Protein sel-1 homolog 3-like</fullName>
    </recommendedName>
</protein>
<dbReference type="InterPro" id="IPR042756">
    <property type="entry name" value="Sel-1L3"/>
</dbReference>
<evidence type="ECO:0000313" key="5">
    <source>
        <dbReference type="Proteomes" id="UP001591681"/>
    </source>
</evidence>
<keyword evidence="2" id="KW-1133">Transmembrane helix</keyword>
<dbReference type="Pfam" id="PF08238">
    <property type="entry name" value="Sel1"/>
    <property type="match status" value="8"/>
</dbReference>
<keyword evidence="3" id="KW-0732">Signal</keyword>
<proteinExistence type="predicted"/>
<dbReference type="SUPFAM" id="SSF81901">
    <property type="entry name" value="HCP-like"/>
    <property type="match status" value="3"/>
</dbReference>
<evidence type="ECO:0000256" key="2">
    <source>
        <dbReference type="SAM" id="Phobius"/>
    </source>
</evidence>
<feature type="region of interest" description="Disordered" evidence="1">
    <location>
        <begin position="1055"/>
        <end position="1108"/>
    </location>
</feature>
<dbReference type="PANTHER" id="PTHR44444:SF1">
    <property type="entry name" value="PROTEIN SEL-1 HOMOLOG 3"/>
    <property type="match status" value="1"/>
</dbReference>
<evidence type="ECO:0000256" key="1">
    <source>
        <dbReference type="SAM" id="MobiDB-lite"/>
    </source>
</evidence>
<dbReference type="SMART" id="SM00671">
    <property type="entry name" value="SEL1"/>
    <property type="match status" value="8"/>
</dbReference>
<dbReference type="AlphaFoldDB" id="A0ABD1JRM5"/>
<gene>
    <name evidence="4" type="ORF">ACEWY4_014210</name>
</gene>
<feature type="chain" id="PRO_5044817148" description="Protein sel-1 homolog 3-like" evidence="3">
    <location>
        <begin position="25"/>
        <end position="1139"/>
    </location>
</feature>
<keyword evidence="5" id="KW-1185">Reference proteome</keyword>
<dbReference type="InterPro" id="IPR011990">
    <property type="entry name" value="TPR-like_helical_dom_sf"/>
</dbReference>
<feature type="signal peptide" evidence="3">
    <location>
        <begin position="1"/>
        <end position="24"/>
    </location>
</feature>
<comment type="caution">
    <text evidence="4">The sequence shown here is derived from an EMBL/GenBank/DDBJ whole genome shotgun (WGS) entry which is preliminary data.</text>
</comment>
<dbReference type="Proteomes" id="UP001591681">
    <property type="component" value="Unassembled WGS sequence"/>
</dbReference>
<keyword evidence="2" id="KW-0472">Membrane</keyword>
<dbReference type="PANTHER" id="PTHR44444">
    <property type="entry name" value="PROTEIN SEL-1 HOMOLOG 3"/>
    <property type="match status" value="1"/>
</dbReference>
<evidence type="ECO:0000313" key="4">
    <source>
        <dbReference type="EMBL" id="KAL2089522.1"/>
    </source>
</evidence>